<sequence>MAGPPAARPARPAELPLLPAPRSLAVDLAAALALGQPLVVMVSLHGCPWCKLVRESYLAPLRREQQLPVVQVDMGSQERLQDFAGVLRTHGEMVRAWQVRSAPTLLFFGREAREVAPRLVGASTDFYGAYLEQRIEQARRAVAG</sequence>
<dbReference type="EMBL" id="SMLL01000001">
    <property type="protein sequence ID" value="TFZ05062.1"/>
    <property type="molecule type" value="Genomic_DNA"/>
</dbReference>
<dbReference type="Gene3D" id="3.40.30.10">
    <property type="entry name" value="Glutaredoxin"/>
    <property type="match status" value="1"/>
</dbReference>
<dbReference type="SUPFAM" id="SSF52833">
    <property type="entry name" value="Thioredoxin-like"/>
    <property type="match status" value="1"/>
</dbReference>
<accession>A0A4Z0C286</accession>
<dbReference type="Proteomes" id="UP000297564">
    <property type="component" value="Unassembled WGS sequence"/>
</dbReference>
<organism evidence="2 3">
    <name type="scientific">Ramlibacter rhizophilus</name>
    <dbReference type="NCBI Taxonomy" id="1781167"/>
    <lineage>
        <taxon>Bacteria</taxon>
        <taxon>Pseudomonadati</taxon>
        <taxon>Pseudomonadota</taxon>
        <taxon>Betaproteobacteria</taxon>
        <taxon>Burkholderiales</taxon>
        <taxon>Comamonadaceae</taxon>
        <taxon>Ramlibacter</taxon>
    </lineage>
</organism>
<dbReference type="Pfam" id="PF13098">
    <property type="entry name" value="Thioredoxin_2"/>
    <property type="match status" value="1"/>
</dbReference>
<dbReference type="InterPro" id="IPR036249">
    <property type="entry name" value="Thioredoxin-like_sf"/>
</dbReference>
<dbReference type="AlphaFoldDB" id="A0A4Z0C286"/>
<feature type="domain" description="Thioredoxin-like fold" evidence="1">
    <location>
        <begin position="35"/>
        <end position="122"/>
    </location>
</feature>
<protein>
    <recommendedName>
        <fullName evidence="1">Thioredoxin-like fold domain-containing protein</fullName>
    </recommendedName>
</protein>
<evidence type="ECO:0000259" key="1">
    <source>
        <dbReference type="Pfam" id="PF13098"/>
    </source>
</evidence>
<comment type="caution">
    <text evidence="2">The sequence shown here is derived from an EMBL/GenBank/DDBJ whole genome shotgun (WGS) entry which is preliminary data.</text>
</comment>
<evidence type="ECO:0000313" key="2">
    <source>
        <dbReference type="EMBL" id="TFZ05062.1"/>
    </source>
</evidence>
<reference evidence="2 3" key="1">
    <citation type="submission" date="2019-03" db="EMBL/GenBank/DDBJ databases">
        <title>Ramlibacter rhizophilus CCTCC AB2015357, whole genome shotgun sequence.</title>
        <authorList>
            <person name="Zhang X."/>
            <person name="Feng G."/>
            <person name="Zhu H."/>
        </authorList>
    </citation>
    <scope>NUCLEOTIDE SEQUENCE [LARGE SCALE GENOMIC DNA]</scope>
    <source>
        <strain evidence="2 3">CCTCC AB2015357</strain>
    </source>
</reference>
<proteinExistence type="predicted"/>
<evidence type="ECO:0000313" key="3">
    <source>
        <dbReference type="Proteomes" id="UP000297564"/>
    </source>
</evidence>
<name>A0A4Z0C286_9BURK</name>
<gene>
    <name evidence="2" type="ORF">EZ242_00975</name>
</gene>
<dbReference type="OrthoDB" id="8561208at2"/>
<dbReference type="InterPro" id="IPR012336">
    <property type="entry name" value="Thioredoxin-like_fold"/>
</dbReference>
<keyword evidence="3" id="KW-1185">Reference proteome</keyword>